<evidence type="ECO:0000259" key="4">
    <source>
        <dbReference type="PROSITE" id="PS50075"/>
    </source>
</evidence>
<dbReference type="RefSeq" id="WP_133901529.1">
    <property type="nucleotide sequence ID" value="NZ_SOCP01000002.1"/>
</dbReference>
<dbReference type="FunFam" id="1.10.1200.10:FF:000016">
    <property type="entry name" value="Non-ribosomal peptide synthase"/>
    <property type="match status" value="1"/>
</dbReference>
<evidence type="ECO:0000313" key="5">
    <source>
        <dbReference type="EMBL" id="TDV56266.1"/>
    </source>
</evidence>
<keyword evidence="2" id="KW-0596">Phosphopantetheine</keyword>
<dbReference type="GO" id="GO:0044550">
    <property type="term" value="P:secondary metabolite biosynthetic process"/>
    <property type="evidence" value="ECO:0007669"/>
    <property type="project" value="TreeGrafter"/>
</dbReference>
<dbReference type="PANTHER" id="PTHR45527:SF1">
    <property type="entry name" value="FATTY ACID SYNTHASE"/>
    <property type="match status" value="1"/>
</dbReference>
<feature type="domain" description="Carrier" evidence="4">
    <location>
        <begin position="931"/>
        <end position="1006"/>
    </location>
</feature>
<evidence type="ECO:0000313" key="6">
    <source>
        <dbReference type="Proteomes" id="UP000294927"/>
    </source>
</evidence>
<dbReference type="InterPro" id="IPR009081">
    <property type="entry name" value="PP-bd_ACP"/>
</dbReference>
<dbReference type="Gene3D" id="3.40.50.980">
    <property type="match status" value="4"/>
</dbReference>
<dbReference type="NCBIfam" id="TIGR01733">
    <property type="entry name" value="AA-adenyl-dom"/>
    <property type="match status" value="2"/>
</dbReference>
<dbReference type="Proteomes" id="UP000294927">
    <property type="component" value="Unassembled WGS sequence"/>
</dbReference>
<dbReference type="OrthoDB" id="2378856at2"/>
<evidence type="ECO:0000256" key="3">
    <source>
        <dbReference type="ARBA" id="ARBA00022553"/>
    </source>
</evidence>
<dbReference type="SUPFAM" id="SSF52777">
    <property type="entry name" value="CoA-dependent acyltransferases"/>
    <property type="match status" value="4"/>
</dbReference>
<dbReference type="FunFam" id="2.30.38.10:FF:000001">
    <property type="entry name" value="Non-ribosomal peptide synthetase PvdI"/>
    <property type="match status" value="1"/>
</dbReference>
<dbReference type="InterPro" id="IPR020806">
    <property type="entry name" value="PKS_PP-bd"/>
</dbReference>
<dbReference type="InterPro" id="IPR010071">
    <property type="entry name" value="AA_adenyl_dom"/>
</dbReference>
<dbReference type="InterPro" id="IPR020845">
    <property type="entry name" value="AMP-binding_CS"/>
</dbReference>
<dbReference type="PANTHER" id="PTHR45527">
    <property type="entry name" value="NONRIBOSOMAL PEPTIDE SYNTHETASE"/>
    <property type="match status" value="1"/>
</dbReference>
<dbReference type="Gene3D" id="1.10.1200.10">
    <property type="entry name" value="ACP-like"/>
    <property type="match status" value="2"/>
</dbReference>
<dbReference type="FunFam" id="3.40.50.12780:FF:000012">
    <property type="entry name" value="Non-ribosomal peptide synthetase"/>
    <property type="match status" value="1"/>
</dbReference>
<dbReference type="GO" id="GO:0031177">
    <property type="term" value="F:phosphopantetheine binding"/>
    <property type="evidence" value="ECO:0007669"/>
    <property type="project" value="InterPro"/>
</dbReference>
<dbReference type="GO" id="GO:0003824">
    <property type="term" value="F:catalytic activity"/>
    <property type="evidence" value="ECO:0007669"/>
    <property type="project" value="InterPro"/>
</dbReference>
<dbReference type="CDD" id="cd19531">
    <property type="entry name" value="LCL_NRPS-like"/>
    <property type="match status" value="2"/>
</dbReference>
<dbReference type="Pfam" id="PF00668">
    <property type="entry name" value="Condensation"/>
    <property type="match status" value="2"/>
</dbReference>
<dbReference type="InterPro" id="IPR036736">
    <property type="entry name" value="ACP-like_sf"/>
</dbReference>
<name>A0A4R7W155_9PSEU</name>
<dbReference type="EMBL" id="SOCP01000002">
    <property type="protein sequence ID" value="TDV56266.1"/>
    <property type="molecule type" value="Genomic_DNA"/>
</dbReference>
<dbReference type="Pfam" id="PF00501">
    <property type="entry name" value="AMP-binding"/>
    <property type="match status" value="2"/>
</dbReference>
<protein>
    <submittedName>
        <fullName evidence="5">Amino acid adenylation domain-containing protein</fullName>
    </submittedName>
</protein>
<reference evidence="5 6" key="1">
    <citation type="submission" date="2019-03" db="EMBL/GenBank/DDBJ databases">
        <title>Genomic Encyclopedia of Archaeal and Bacterial Type Strains, Phase II (KMG-II): from individual species to whole genera.</title>
        <authorList>
            <person name="Goeker M."/>
        </authorList>
    </citation>
    <scope>NUCLEOTIDE SEQUENCE [LARGE SCALE GENOMIC DNA]</scope>
    <source>
        <strain evidence="5 6">DSM 45499</strain>
    </source>
</reference>
<dbReference type="Pfam" id="PF00550">
    <property type="entry name" value="PP-binding"/>
    <property type="match status" value="2"/>
</dbReference>
<dbReference type="Gene3D" id="2.30.38.10">
    <property type="entry name" value="Luciferase, Domain 3"/>
    <property type="match status" value="2"/>
</dbReference>
<feature type="domain" description="Carrier" evidence="4">
    <location>
        <begin position="1963"/>
        <end position="2038"/>
    </location>
</feature>
<dbReference type="CDD" id="cd05930">
    <property type="entry name" value="A_NRPS"/>
    <property type="match status" value="1"/>
</dbReference>
<sequence>MSEFPASSAQQRMWFLQNRHPDTRAYHVTEAVRLRGPLDTGALEAAVAAMIERYEQLRAVFDHRDGELVQRILPVRCHLARARVARDDVDAWLAAETDRAFDLTAGPLHRATLLELGPDDHVLALSMHHIVTDGWSSRLLFADLGAAYRGEALGEAGNYRTAVARERAWLDSPAYAARLDAAAAALAGAPFALELPTDHPGGAEPARAGTVRVPLPEELTAGVTRRAGELGVTPFMLHAAAYAALLARHTGQDELVVGLPSAGREHPPSSETYGLFVNTVPLRVRLEAGDRWTELVGRVRDAALAAYELAEVPFDRLAARLGGAPVGAMLVVQPDDVPLPDLPGVESSWWFVDNRHTKFDLVLHLDRATAVRPGADEPEHGWYATLEYPADRVEAARASRLVDHYRRLLAALVDDPDTRVTDLDPDTEAERALRLAHHRLAEAPAPLDPVAAFGRLAARRPVMPAVWAGGTAVGYGVLADRVGALHAALLVAGVRPGDLVGVCLRRTPDLVAALLAILRCGAAYVPLDAGYPRDRLAFVAQDAGCVLILTEPATEGVLPAGVAPLLDVRTVPAAAAPPAVAVVPERTAYLIYTSGSTGRPKGVAIPHRALHAFLGWAATQFGPNDLAVVLGSTSICFDLSVFELFLPLATGGSVRLVDDATDLVTTAGPAPTLVNTVPSAMAELLRVDSLPESTRVVNLAGEALPRTLVDLVHAEHDRVRVHNLYGPSEDTTYSTWTEVPRGHAGEPTIGRPVAGTNAYVLDERLDPVPVGVSGELYLGGLGVAQGYLGRPDLTAERFLPDPVTGGRMYRTGDRVRMTESGELRYLGRYDHQIKLRGYRIETGEIESRARTCPGVAQAVVAPKVVGDTTHLVCYWTGAADTDTLRAALAAELPGYMLPTYWVPLAEFPVNANGKTDRARLPEPVREAGDTAPTTGTERVMAELVGQVTKAGEVGADADFFALGGHSLLAMRLMVAVRERLGVEISLADIFAGRTVRALAARVDQELAHRPSLPPLRRRAGSGPAPLSFAQERMWLVEQLRPGTAMLNIGSALRLEHLDRPALHRALRALTDRHEALRLRVDRGEDGRLRQWAVDSRPVPLHEVTAAGQAEVDRLLAEAVATPFDLATEPPARWLLVVPAPRATEESADTEVAVEEPAGAVLALVIHHVVADARSVRLLFDELLAHYGGTPVGDVPVSVLDHAEWQRHLDLSFRRDVDYWRERLAGLPERLPLAFDHPPATAVSYRGARVTRRLPAQAVDVLVAAGGTTPFMTLLTVYQALMSRLSGQDDVVVGTPIANRDQAGAEDLVGCLLNTLALRADLTDRPSFTELLARTTDSCVEAFDHQLAPFELVVAALDAARTVEHTPVFQTMFVLHGEQERGAWSDIPPVATQYDVTLMVHRDERGWYADWDYRTDLFEPETVARFAGAFEALVGQAAAHPDLPLHHLPLCDPDTERRLLSLAGHDAPDVPAPATLPALFAARVAAHPDAPAVRDEDGVLTYRELDVASGGLAAVLLARGVRPDETVAVVLPRSRACVVALLAVARAGAGFLCLDPGLPSARMAWLARDAGAVLQVTNADMADRVDVPAVLVSETTDGPCDADGLTPDHLAYVIYTSGSTGTPKGVLLSHRGLAQLLSLHRDKFAVGPGSQVLQYAPYSFDASVWECVMGVLSGACLHLAPADALLPGAPLAATLAERRITHVTMPPSNLAMLETVPDSLAHLVLAGEACPAELVRRWGGRVHLWNAYGPTEATVCATIQDCAGVPDGQAPTIGTAFPGAEAYVLDAGMNVVPPGVPGELYLGGQGLARGYLNRPELTATAFVPHPCTPGARLYRTGDLARLTATGEIDFLGRADDQVKVRGIRIELGEVERVLVGLDPRVADAAVLVAGSGGDAHLIGFVAAPGDVDPAALREDLAARLPAYLVPAWLSRLDEFPLTGNGKLDRRALAALAGDHRPATRLVAPPRGPVEREVAEIWRELLPDNDFGREDSFFAVGGTSLTLTRLHERLDTHHPGALKLVDLFRLNTVAAIAVALAGAGTPAETAAVSIRF</sequence>
<proteinExistence type="predicted"/>
<gene>
    <name evidence="5" type="ORF">CLV71_102332</name>
</gene>
<dbReference type="SUPFAM" id="SSF56801">
    <property type="entry name" value="Acetyl-CoA synthetase-like"/>
    <property type="match status" value="2"/>
</dbReference>
<evidence type="ECO:0000256" key="2">
    <source>
        <dbReference type="ARBA" id="ARBA00022450"/>
    </source>
</evidence>
<keyword evidence="3" id="KW-0597">Phosphoprotein</keyword>
<dbReference type="SUPFAM" id="SSF47336">
    <property type="entry name" value="ACP-like"/>
    <property type="match status" value="2"/>
</dbReference>
<dbReference type="InterPro" id="IPR023213">
    <property type="entry name" value="CAT-like_dom_sf"/>
</dbReference>
<dbReference type="InterPro" id="IPR001242">
    <property type="entry name" value="Condensation_dom"/>
</dbReference>
<evidence type="ECO:0000256" key="1">
    <source>
        <dbReference type="ARBA" id="ARBA00001957"/>
    </source>
</evidence>
<dbReference type="PROSITE" id="PS50075">
    <property type="entry name" value="CARRIER"/>
    <property type="match status" value="2"/>
</dbReference>
<dbReference type="Gene3D" id="3.30.559.10">
    <property type="entry name" value="Chloramphenicol acetyltransferase-like domain"/>
    <property type="match status" value="2"/>
</dbReference>
<dbReference type="PROSITE" id="PS00455">
    <property type="entry name" value="AMP_BINDING"/>
    <property type="match status" value="2"/>
</dbReference>
<keyword evidence="6" id="KW-1185">Reference proteome</keyword>
<accession>A0A4R7W155</accession>
<dbReference type="GO" id="GO:0008610">
    <property type="term" value="P:lipid biosynthetic process"/>
    <property type="evidence" value="ECO:0007669"/>
    <property type="project" value="UniProtKB-ARBA"/>
</dbReference>
<dbReference type="Gene3D" id="3.30.300.30">
    <property type="match status" value="2"/>
</dbReference>
<comment type="cofactor">
    <cofactor evidence="1">
        <name>pantetheine 4'-phosphate</name>
        <dbReference type="ChEBI" id="CHEBI:47942"/>
    </cofactor>
</comment>
<dbReference type="GO" id="GO:0043041">
    <property type="term" value="P:amino acid activation for nonribosomal peptide biosynthetic process"/>
    <property type="evidence" value="ECO:0007669"/>
    <property type="project" value="TreeGrafter"/>
</dbReference>
<dbReference type="SMART" id="SM00823">
    <property type="entry name" value="PKS_PP"/>
    <property type="match status" value="1"/>
</dbReference>
<dbReference type="InterPro" id="IPR000873">
    <property type="entry name" value="AMP-dep_synth/lig_dom"/>
</dbReference>
<dbReference type="Gene3D" id="3.30.559.30">
    <property type="entry name" value="Nonribosomal peptide synthetase, condensation domain"/>
    <property type="match status" value="2"/>
</dbReference>
<dbReference type="GO" id="GO:0005737">
    <property type="term" value="C:cytoplasm"/>
    <property type="evidence" value="ECO:0007669"/>
    <property type="project" value="TreeGrafter"/>
</dbReference>
<dbReference type="InterPro" id="IPR045851">
    <property type="entry name" value="AMP-bd_C_sf"/>
</dbReference>
<dbReference type="GO" id="GO:0072330">
    <property type="term" value="P:monocarboxylic acid biosynthetic process"/>
    <property type="evidence" value="ECO:0007669"/>
    <property type="project" value="UniProtKB-ARBA"/>
</dbReference>
<comment type="caution">
    <text evidence="5">The sequence shown here is derived from an EMBL/GenBank/DDBJ whole genome shotgun (WGS) entry which is preliminary data.</text>
</comment>
<organism evidence="5 6">
    <name type="scientific">Actinophytocola oryzae</name>
    <dbReference type="NCBI Taxonomy" id="502181"/>
    <lineage>
        <taxon>Bacteria</taxon>
        <taxon>Bacillati</taxon>
        <taxon>Actinomycetota</taxon>
        <taxon>Actinomycetes</taxon>
        <taxon>Pseudonocardiales</taxon>
        <taxon>Pseudonocardiaceae</taxon>
    </lineage>
</organism>